<dbReference type="InterPro" id="IPR000524">
    <property type="entry name" value="Tscrpt_reg_HTH_GntR"/>
</dbReference>
<dbReference type="Gene3D" id="3.40.1410.10">
    <property type="entry name" value="Chorismate lyase-like"/>
    <property type="match status" value="1"/>
</dbReference>
<feature type="domain" description="HTH gntR-type" evidence="4">
    <location>
        <begin position="11"/>
        <end position="77"/>
    </location>
</feature>
<dbReference type="Proteomes" id="UP000553963">
    <property type="component" value="Unassembled WGS sequence"/>
</dbReference>
<dbReference type="AlphaFoldDB" id="A0A840AKY3"/>
<keyword evidence="2" id="KW-0238">DNA-binding</keyword>
<dbReference type="PANTHER" id="PTHR44846:SF1">
    <property type="entry name" value="MANNOSYL-D-GLYCERATE TRANSPORT_METABOLISM SYSTEM REPRESSOR MNGR-RELATED"/>
    <property type="match status" value="1"/>
</dbReference>
<dbReference type="GO" id="GO:0045892">
    <property type="term" value="P:negative regulation of DNA-templated transcription"/>
    <property type="evidence" value="ECO:0007669"/>
    <property type="project" value="TreeGrafter"/>
</dbReference>
<keyword evidence="1" id="KW-0805">Transcription regulation</keyword>
<dbReference type="GO" id="GO:0003677">
    <property type="term" value="F:DNA binding"/>
    <property type="evidence" value="ECO:0007669"/>
    <property type="project" value="UniProtKB-KW"/>
</dbReference>
<dbReference type="PROSITE" id="PS50949">
    <property type="entry name" value="HTH_GNTR"/>
    <property type="match status" value="1"/>
</dbReference>
<dbReference type="InterPro" id="IPR036390">
    <property type="entry name" value="WH_DNA-bd_sf"/>
</dbReference>
<dbReference type="SUPFAM" id="SSF64288">
    <property type="entry name" value="Chorismate lyase-like"/>
    <property type="match status" value="1"/>
</dbReference>
<protein>
    <submittedName>
        <fullName evidence="5">GntR family transcriptional regulator</fullName>
    </submittedName>
</protein>
<accession>A0A840AKY3</accession>
<proteinExistence type="predicted"/>
<keyword evidence="6" id="KW-1185">Reference proteome</keyword>
<dbReference type="RefSeq" id="WP_183397929.1">
    <property type="nucleotide sequence ID" value="NZ_JACIDS010000002.1"/>
</dbReference>
<evidence type="ECO:0000313" key="5">
    <source>
        <dbReference type="EMBL" id="MBB3930252.1"/>
    </source>
</evidence>
<dbReference type="PANTHER" id="PTHR44846">
    <property type="entry name" value="MANNOSYL-D-GLYCERATE TRANSPORT/METABOLISM SYSTEM REPRESSOR MNGR-RELATED"/>
    <property type="match status" value="1"/>
</dbReference>
<sequence>MKADVAVRDHRPIYIQIAETLRARILSGYYKDKIDGELKLVQEFKVSRRTIQQALEILVQEGLLGRQQGTGTFVNHSAVAKRYRAITSITDGIQAQGLKVSYRVLASGAEPAPPEAAAFFGLPEGAPVYRHVRLVLGDERPLAIANTLLNAHLLEGIELSHLDRGLYDTIRRRHGRTVVHAEDSYRPVIAPAATAELLGLAPGAAIFVAERRAYDQEGSPIELSVIEMLPVPLDISISQIGADRIDKPQPPADPWAYSVGFGDFKG</sequence>
<dbReference type="CDD" id="cd07377">
    <property type="entry name" value="WHTH_GntR"/>
    <property type="match status" value="1"/>
</dbReference>
<dbReference type="SMART" id="SM00345">
    <property type="entry name" value="HTH_GNTR"/>
    <property type="match status" value="1"/>
</dbReference>
<evidence type="ECO:0000313" key="6">
    <source>
        <dbReference type="Proteomes" id="UP000553963"/>
    </source>
</evidence>
<comment type="caution">
    <text evidence="5">The sequence shown here is derived from an EMBL/GenBank/DDBJ whole genome shotgun (WGS) entry which is preliminary data.</text>
</comment>
<dbReference type="Pfam" id="PF00392">
    <property type="entry name" value="GntR"/>
    <property type="match status" value="1"/>
</dbReference>
<dbReference type="GO" id="GO:0003700">
    <property type="term" value="F:DNA-binding transcription factor activity"/>
    <property type="evidence" value="ECO:0007669"/>
    <property type="project" value="InterPro"/>
</dbReference>
<dbReference type="PRINTS" id="PR00035">
    <property type="entry name" value="HTHGNTR"/>
</dbReference>
<dbReference type="Gene3D" id="1.10.10.10">
    <property type="entry name" value="Winged helix-like DNA-binding domain superfamily/Winged helix DNA-binding domain"/>
    <property type="match status" value="1"/>
</dbReference>
<dbReference type="InterPro" id="IPR028978">
    <property type="entry name" value="Chorismate_lyase_/UTRA_dom_sf"/>
</dbReference>
<dbReference type="SUPFAM" id="SSF46785">
    <property type="entry name" value="Winged helix' DNA-binding domain"/>
    <property type="match status" value="1"/>
</dbReference>
<dbReference type="InterPro" id="IPR050679">
    <property type="entry name" value="Bact_HTH_transcr_reg"/>
</dbReference>
<evidence type="ECO:0000259" key="4">
    <source>
        <dbReference type="PROSITE" id="PS50949"/>
    </source>
</evidence>
<evidence type="ECO:0000256" key="1">
    <source>
        <dbReference type="ARBA" id="ARBA00023015"/>
    </source>
</evidence>
<gene>
    <name evidence="5" type="ORF">GGR25_001291</name>
</gene>
<organism evidence="5 6">
    <name type="scientific">Kaistia hirudinis</name>
    <dbReference type="NCBI Taxonomy" id="1293440"/>
    <lineage>
        <taxon>Bacteria</taxon>
        <taxon>Pseudomonadati</taxon>
        <taxon>Pseudomonadota</taxon>
        <taxon>Alphaproteobacteria</taxon>
        <taxon>Hyphomicrobiales</taxon>
        <taxon>Kaistiaceae</taxon>
        <taxon>Kaistia</taxon>
    </lineage>
</organism>
<name>A0A840AKY3_9HYPH</name>
<dbReference type="Pfam" id="PF07702">
    <property type="entry name" value="UTRA"/>
    <property type="match status" value="1"/>
</dbReference>
<dbReference type="EMBL" id="JACIDS010000002">
    <property type="protein sequence ID" value="MBB3930252.1"/>
    <property type="molecule type" value="Genomic_DNA"/>
</dbReference>
<keyword evidence="3" id="KW-0804">Transcription</keyword>
<evidence type="ECO:0000256" key="3">
    <source>
        <dbReference type="ARBA" id="ARBA00023163"/>
    </source>
</evidence>
<dbReference type="InterPro" id="IPR011663">
    <property type="entry name" value="UTRA"/>
</dbReference>
<evidence type="ECO:0000256" key="2">
    <source>
        <dbReference type="ARBA" id="ARBA00023125"/>
    </source>
</evidence>
<reference evidence="5 6" key="1">
    <citation type="submission" date="2020-08" db="EMBL/GenBank/DDBJ databases">
        <title>Genomic Encyclopedia of Type Strains, Phase IV (KMG-IV): sequencing the most valuable type-strain genomes for metagenomic binning, comparative biology and taxonomic classification.</title>
        <authorList>
            <person name="Goeker M."/>
        </authorList>
    </citation>
    <scope>NUCLEOTIDE SEQUENCE [LARGE SCALE GENOMIC DNA]</scope>
    <source>
        <strain evidence="5 6">DSM 25966</strain>
    </source>
</reference>
<dbReference type="InterPro" id="IPR036388">
    <property type="entry name" value="WH-like_DNA-bd_sf"/>
</dbReference>
<dbReference type="SMART" id="SM00866">
    <property type="entry name" value="UTRA"/>
    <property type="match status" value="1"/>
</dbReference>